<dbReference type="GO" id="GO:0032259">
    <property type="term" value="P:methylation"/>
    <property type="evidence" value="ECO:0007669"/>
    <property type="project" value="UniProtKB-KW"/>
</dbReference>
<dbReference type="InterPro" id="IPR007757">
    <property type="entry name" value="MT-A70-like"/>
</dbReference>
<keyword evidence="1" id="KW-0489">Methyltransferase</keyword>
<keyword evidence="2" id="KW-0808">Transferase</keyword>
<dbReference type="PROSITE" id="PS51143">
    <property type="entry name" value="MT_A70"/>
    <property type="match status" value="1"/>
</dbReference>
<evidence type="ECO:0000313" key="4">
    <source>
        <dbReference type="EMBL" id="KKM17846.1"/>
    </source>
</evidence>
<evidence type="ECO:0000256" key="3">
    <source>
        <dbReference type="ARBA" id="ARBA00022691"/>
    </source>
</evidence>
<dbReference type="GO" id="GO:0008757">
    <property type="term" value="F:S-adenosylmethionine-dependent methyltransferase activity"/>
    <property type="evidence" value="ECO:0007669"/>
    <property type="project" value="UniProtKB-ARBA"/>
</dbReference>
<proteinExistence type="predicted"/>
<name>A0A0F9HR70_9ZZZZ</name>
<dbReference type="Pfam" id="PF05063">
    <property type="entry name" value="MT-A70"/>
    <property type="match status" value="1"/>
</dbReference>
<dbReference type="PANTHER" id="PTHR12829:SF7">
    <property type="entry name" value="N6-ADENOSINE-METHYLTRANSFERASE CATALYTIC SUBUNIT"/>
    <property type="match status" value="1"/>
</dbReference>
<accession>A0A0F9HR70</accession>
<dbReference type="EMBL" id="LAZR01014357">
    <property type="protein sequence ID" value="KKM17846.1"/>
    <property type="molecule type" value="Genomic_DNA"/>
</dbReference>
<organism evidence="4">
    <name type="scientific">marine sediment metagenome</name>
    <dbReference type="NCBI Taxonomy" id="412755"/>
    <lineage>
        <taxon>unclassified sequences</taxon>
        <taxon>metagenomes</taxon>
        <taxon>ecological metagenomes</taxon>
    </lineage>
</organism>
<dbReference type="GO" id="GO:0008173">
    <property type="term" value="F:RNA methyltransferase activity"/>
    <property type="evidence" value="ECO:0007669"/>
    <property type="project" value="UniProtKB-ARBA"/>
</dbReference>
<sequence>MATHSFTRLHHYSTMPTEEICKLPVKNISDKDCVLFLWAVSPMMEDALAVMSAWGFKYKTIAFCWSKIGSDGAWIHNLGRWTMGNIELCLLGVKGKPHREKKNVKQLVVAIRTVHSKKPDIIRESIVELMGDLPRVELFARGERNKDLFLHNRYDGWDCWGNEVESDIEL</sequence>
<comment type="caution">
    <text evidence="4">The sequence shown here is derived from an EMBL/GenBank/DDBJ whole genome shotgun (WGS) entry which is preliminary data.</text>
</comment>
<gene>
    <name evidence="4" type="ORF">LCGC14_1671690</name>
</gene>
<evidence type="ECO:0000256" key="1">
    <source>
        <dbReference type="ARBA" id="ARBA00022603"/>
    </source>
</evidence>
<protein>
    <submittedName>
        <fullName evidence="4">Uncharacterized protein</fullName>
    </submittedName>
</protein>
<reference evidence="4" key="1">
    <citation type="journal article" date="2015" name="Nature">
        <title>Complex archaea that bridge the gap between prokaryotes and eukaryotes.</title>
        <authorList>
            <person name="Spang A."/>
            <person name="Saw J.H."/>
            <person name="Jorgensen S.L."/>
            <person name="Zaremba-Niedzwiedzka K."/>
            <person name="Martijn J."/>
            <person name="Lind A.E."/>
            <person name="van Eijk R."/>
            <person name="Schleper C."/>
            <person name="Guy L."/>
            <person name="Ettema T.J."/>
        </authorList>
    </citation>
    <scope>NUCLEOTIDE SEQUENCE</scope>
</reference>
<dbReference type="AlphaFoldDB" id="A0A0F9HR70"/>
<keyword evidence="3" id="KW-0949">S-adenosyl-L-methionine</keyword>
<evidence type="ECO:0000256" key="2">
    <source>
        <dbReference type="ARBA" id="ARBA00022679"/>
    </source>
</evidence>
<dbReference type="PANTHER" id="PTHR12829">
    <property type="entry name" value="N6-ADENOSINE-METHYLTRANSFERASE"/>
    <property type="match status" value="1"/>
</dbReference>